<evidence type="ECO:0000256" key="11">
    <source>
        <dbReference type="ARBA" id="ARBA00048212"/>
    </source>
</evidence>
<dbReference type="KEGG" id="hni:W911_11020"/>
<evidence type="ECO:0000256" key="6">
    <source>
        <dbReference type="ARBA" id="ARBA00009320"/>
    </source>
</evidence>
<proteinExistence type="inferred from homology"/>
<comment type="function">
    <text evidence="2">Acts on leucine, isoleucine and valine.</text>
</comment>
<comment type="similarity">
    <text evidence="6">Belongs to the class-IV pyridoxal-phosphate-dependent aminotransferase family.</text>
</comment>
<dbReference type="EMBL" id="CP006912">
    <property type="protein sequence ID" value="AHB48810.1"/>
    <property type="molecule type" value="Genomic_DNA"/>
</dbReference>
<comment type="pathway">
    <text evidence="5">Amino-acid biosynthesis; L-leucine biosynthesis; L-leucine from 3-methyl-2-oxobutanoate: step 4/4.</text>
</comment>
<dbReference type="FunFam" id="3.20.10.10:FF:000002">
    <property type="entry name" value="D-alanine aminotransferase"/>
    <property type="match status" value="1"/>
</dbReference>
<reference evidence="14 15" key="1">
    <citation type="journal article" date="2014" name="Genome Announc.">
        <title>Complete Genome Sequence of Hyphomicrobium nitrativorans Strain NL23, a Denitrifying Bacterium Isolated from Biofilm of a Methanol-Fed Denitrification System Treating Seawater at the Montreal Biodome.</title>
        <authorList>
            <person name="Martineau C."/>
            <person name="Villeneuve C."/>
            <person name="Mauffrey F."/>
            <person name="Villemur R."/>
        </authorList>
    </citation>
    <scope>NUCLEOTIDE SEQUENCE [LARGE SCALE GENOMIC DNA]</scope>
    <source>
        <strain evidence="14">NL23</strain>
    </source>
</reference>
<evidence type="ECO:0000313" key="15">
    <source>
        <dbReference type="Proteomes" id="UP000018542"/>
    </source>
</evidence>
<evidence type="ECO:0000256" key="2">
    <source>
        <dbReference type="ARBA" id="ARBA00003109"/>
    </source>
</evidence>
<dbReference type="InterPro" id="IPR036038">
    <property type="entry name" value="Aminotransferase-like"/>
</dbReference>
<dbReference type="GO" id="GO:0052656">
    <property type="term" value="F:L-isoleucine-2-oxoglutarate transaminase activity"/>
    <property type="evidence" value="ECO:0007669"/>
    <property type="project" value="RHEA"/>
</dbReference>
<sequence>MTRVVYVNGRYLPYAQAGVHVEDRGLQFADAIYEVCEVRAGALVDRTRHMERLERSLAELGIRQPMSRAALSIVLSETVRRNRVKTGLVYLQITRGAAPRDFPFPRSGVSPTVICLARSLDGAVREARASAGIAVATMPDTRWARCDIKTVMLLPAVLAKEDAGKAGAQEAWFVDRDGFVTEGASSNAWIVDRDGTLITRALGHELLPGVTRRTLLDLLSREKIPLIERPFRVEEAIAAREAFVTSAFGLVMPVVRINGVAIGDGHPGDLTRRLRSNFHQVAELCR</sequence>
<dbReference type="Pfam" id="PF01063">
    <property type="entry name" value="Aminotran_4"/>
    <property type="match status" value="1"/>
</dbReference>
<dbReference type="PANTHER" id="PTHR42743">
    <property type="entry name" value="AMINO-ACID AMINOTRANSFERASE"/>
    <property type="match status" value="1"/>
</dbReference>
<dbReference type="SUPFAM" id="SSF56752">
    <property type="entry name" value="D-aminoacid aminotransferase-like PLP-dependent enzymes"/>
    <property type="match status" value="1"/>
</dbReference>
<organism evidence="14 15">
    <name type="scientific">Hyphomicrobium nitrativorans NL23</name>
    <dbReference type="NCBI Taxonomy" id="1029756"/>
    <lineage>
        <taxon>Bacteria</taxon>
        <taxon>Pseudomonadati</taxon>
        <taxon>Pseudomonadota</taxon>
        <taxon>Alphaproteobacteria</taxon>
        <taxon>Hyphomicrobiales</taxon>
        <taxon>Hyphomicrobiaceae</taxon>
        <taxon>Hyphomicrobium</taxon>
    </lineage>
</organism>
<gene>
    <name evidence="14" type="ORF">W911_11020</name>
</gene>
<comment type="cofactor">
    <cofactor evidence="1">
        <name>pyridoxal 5'-phosphate</name>
        <dbReference type="ChEBI" id="CHEBI:597326"/>
    </cofactor>
</comment>
<evidence type="ECO:0000256" key="5">
    <source>
        <dbReference type="ARBA" id="ARBA00005072"/>
    </source>
</evidence>
<dbReference type="GO" id="GO:0009082">
    <property type="term" value="P:branched-chain amino acid biosynthetic process"/>
    <property type="evidence" value="ECO:0007669"/>
    <property type="project" value="UniProtKB-KW"/>
</dbReference>
<keyword evidence="9" id="KW-0663">Pyridoxal phosphate</keyword>
<dbReference type="OrthoDB" id="9805628at2"/>
<dbReference type="GO" id="GO:0008652">
    <property type="term" value="P:amino acid biosynthetic process"/>
    <property type="evidence" value="ECO:0007669"/>
    <property type="project" value="UniProtKB-ARBA"/>
</dbReference>
<dbReference type="PANTHER" id="PTHR42743:SF11">
    <property type="entry name" value="AMINODEOXYCHORISMATE LYASE"/>
    <property type="match status" value="1"/>
</dbReference>
<dbReference type="RefSeq" id="WP_023787554.1">
    <property type="nucleotide sequence ID" value="NC_022997.1"/>
</dbReference>
<keyword evidence="10" id="KW-0100">Branched-chain amino acid biosynthesis</keyword>
<comment type="catalytic activity">
    <reaction evidence="11">
        <text>L-valine + 2-oxoglutarate = 3-methyl-2-oxobutanoate + L-glutamate</text>
        <dbReference type="Rhea" id="RHEA:24813"/>
        <dbReference type="ChEBI" id="CHEBI:11851"/>
        <dbReference type="ChEBI" id="CHEBI:16810"/>
        <dbReference type="ChEBI" id="CHEBI:29985"/>
        <dbReference type="ChEBI" id="CHEBI:57762"/>
        <dbReference type="EC" id="2.6.1.42"/>
    </reaction>
</comment>
<evidence type="ECO:0000256" key="13">
    <source>
        <dbReference type="ARBA" id="ARBA00049229"/>
    </source>
</evidence>
<dbReference type="InterPro" id="IPR050571">
    <property type="entry name" value="Class-IV_PLP-Dep_Aminotrnsfr"/>
</dbReference>
<dbReference type="PATRIC" id="fig|1029756.8.peg.2291"/>
<dbReference type="InterPro" id="IPR001544">
    <property type="entry name" value="Aminotrans_IV"/>
</dbReference>
<comment type="pathway">
    <text evidence="3">Amino-acid biosynthesis; L-isoleucine biosynthesis; L-isoleucine from 2-oxobutanoate: step 4/4.</text>
</comment>
<evidence type="ECO:0000256" key="1">
    <source>
        <dbReference type="ARBA" id="ARBA00001933"/>
    </source>
</evidence>
<dbReference type="GO" id="GO:0005829">
    <property type="term" value="C:cytosol"/>
    <property type="evidence" value="ECO:0007669"/>
    <property type="project" value="TreeGrafter"/>
</dbReference>
<dbReference type="Gene3D" id="3.20.10.10">
    <property type="entry name" value="D-amino Acid Aminotransferase, subunit A, domain 2"/>
    <property type="match status" value="1"/>
</dbReference>
<comment type="catalytic activity">
    <reaction evidence="12">
        <text>L-isoleucine + 2-oxoglutarate = (S)-3-methyl-2-oxopentanoate + L-glutamate</text>
        <dbReference type="Rhea" id="RHEA:24801"/>
        <dbReference type="ChEBI" id="CHEBI:16810"/>
        <dbReference type="ChEBI" id="CHEBI:29985"/>
        <dbReference type="ChEBI" id="CHEBI:35146"/>
        <dbReference type="ChEBI" id="CHEBI:58045"/>
        <dbReference type="EC" id="2.6.1.42"/>
    </reaction>
</comment>
<dbReference type="STRING" id="1029756.W911_11020"/>
<keyword evidence="14" id="KW-0032">Aminotransferase</keyword>
<dbReference type="NCBIfam" id="NF005209">
    <property type="entry name" value="PRK06680.1"/>
    <property type="match status" value="1"/>
</dbReference>
<dbReference type="InterPro" id="IPR043132">
    <property type="entry name" value="BCAT-like_C"/>
</dbReference>
<dbReference type="AlphaFoldDB" id="V5SFL3"/>
<evidence type="ECO:0000256" key="9">
    <source>
        <dbReference type="ARBA" id="ARBA00022898"/>
    </source>
</evidence>
<accession>V5SFL3</accession>
<keyword evidence="15" id="KW-1185">Reference proteome</keyword>
<name>V5SFL3_9HYPH</name>
<protein>
    <recommendedName>
        <fullName evidence="8">Probable branched-chain-amino-acid aminotransferase</fullName>
        <ecNumber evidence="7">2.6.1.42</ecNumber>
    </recommendedName>
</protein>
<dbReference type="CDD" id="cd01558">
    <property type="entry name" value="D-AAT_like"/>
    <property type="match status" value="1"/>
</dbReference>
<evidence type="ECO:0000313" key="14">
    <source>
        <dbReference type="EMBL" id="AHB48810.1"/>
    </source>
</evidence>
<comment type="pathway">
    <text evidence="4">Amino-acid biosynthesis; L-valine biosynthesis; L-valine from pyruvate: step 4/4.</text>
</comment>
<dbReference type="HOGENOM" id="CLU_020844_4_1_5"/>
<evidence type="ECO:0000256" key="4">
    <source>
        <dbReference type="ARBA" id="ARBA00004931"/>
    </source>
</evidence>
<dbReference type="GO" id="GO:0052654">
    <property type="term" value="F:L-leucine-2-oxoglutarate transaminase activity"/>
    <property type="evidence" value="ECO:0007669"/>
    <property type="project" value="RHEA"/>
</dbReference>
<evidence type="ECO:0000256" key="3">
    <source>
        <dbReference type="ARBA" id="ARBA00004824"/>
    </source>
</evidence>
<dbReference type="GO" id="GO:0052655">
    <property type="term" value="F:L-valine-2-oxoglutarate transaminase activity"/>
    <property type="evidence" value="ECO:0007669"/>
    <property type="project" value="RHEA"/>
</dbReference>
<dbReference type="EC" id="2.6.1.42" evidence="7"/>
<evidence type="ECO:0000256" key="10">
    <source>
        <dbReference type="ARBA" id="ARBA00023304"/>
    </source>
</evidence>
<evidence type="ECO:0000256" key="8">
    <source>
        <dbReference type="ARBA" id="ARBA00014472"/>
    </source>
</evidence>
<keyword evidence="10" id="KW-0028">Amino-acid biosynthesis</keyword>
<dbReference type="Gene3D" id="3.30.470.10">
    <property type="match status" value="1"/>
</dbReference>
<keyword evidence="14" id="KW-0808">Transferase</keyword>
<comment type="catalytic activity">
    <reaction evidence="13">
        <text>L-leucine + 2-oxoglutarate = 4-methyl-2-oxopentanoate + L-glutamate</text>
        <dbReference type="Rhea" id="RHEA:18321"/>
        <dbReference type="ChEBI" id="CHEBI:16810"/>
        <dbReference type="ChEBI" id="CHEBI:17865"/>
        <dbReference type="ChEBI" id="CHEBI:29985"/>
        <dbReference type="ChEBI" id="CHEBI:57427"/>
        <dbReference type="EC" id="2.6.1.42"/>
    </reaction>
</comment>
<dbReference type="InterPro" id="IPR043131">
    <property type="entry name" value="BCAT-like_N"/>
</dbReference>
<evidence type="ECO:0000256" key="12">
    <source>
        <dbReference type="ARBA" id="ARBA00048798"/>
    </source>
</evidence>
<dbReference type="Proteomes" id="UP000018542">
    <property type="component" value="Chromosome"/>
</dbReference>
<evidence type="ECO:0000256" key="7">
    <source>
        <dbReference type="ARBA" id="ARBA00013053"/>
    </source>
</evidence>